<reference evidence="1 2" key="1">
    <citation type="submission" date="2021-04" db="EMBL/GenBank/DDBJ databases">
        <title>Nocardia tengchongensis.</title>
        <authorList>
            <person name="Zhuang k."/>
            <person name="Ran Y."/>
            <person name="Li W."/>
        </authorList>
    </citation>
    <scope>NUCLEOTIDE SEQUENCE [LARGE SCALE GENOMIC DNA]</scope>
    <source>
        <strain evidence="1 2">CFH S0057</strain>
    </source>
</reference>
<keyword evidence="2" id="KW-1185">Reference proteome</keyword>
<dbReference type="RefSeq" id="WP_213559390.1">
    <property type="nucleotide sequence ID" value="NZ_JBFAJM010000001.1"/>
</dbReference>
<accession>A0ABX8CVX6</accession>
<dbReference type="GeneID" id="300987725"/>
<evidence type="ECO:0000313" key="1">
    <source>
        <dbReference type="EMBL" id="QVI23318.1"/>
    </source>
</evidence>
<sequence length="245" mass="26749">MAVEATTTVQNGQWAGGGPGYRDERSGCAFLICTPRSHPELWQQFMAGALRSYRRFDVEEALAYDATIDGRSTTVFVVAVDDTGRVLGGTRIQGPYRQVDEAHAITEWAGRSGEAAIRKLIADRIPEGLLEFKSAWVDHDSEHRIAVREGLARSAIHVPHLLGARYALSTAADSVAEGWRVSGASVVWWIPAVPYPSDRYRTVALLWDMRTFRKHAVDSQLPLLDAEQAALATQAGVIPRAGGPA</sequence>
<proteinExistence type="predicted"/>
<gene>
    <name evidence="1" type="ORF">KHQ06_10725</name>
</gene>
<organism evidence="1 2">
    <name type="scientific">Nocardia tengchongensis</name>
    <dbReference type="NCBI Taxonomy" id="2055889"/>
    <lineage>
        <taxon>Bacteria</taxon>
        <taxon>Bacillati</taxon>
        <taxon>Actinomycetota</taxon>
        <taxon>Actinomycetes</taxon>
        <taxon>Mycobacteriales</taxon>
        <taxon>Nocardiaceae</taxon>
        <taxon>Nocardia</taxon>
    </lineage>
</organism>
<evidence type="ECO:0000313" key="2">
    <source>
        <dbReference type="Proteomes" id="UP000683310"/>
    </source>
</evidence>
<dbReference type="EMBL" id="CP074371">
    <property type="protein sequence ID" value="QVI23318.1"/>
    <property type="molecule type" value="Genomic_DNA"/>
</dbReference>
<evidence type="ECO:0008006" key="3">
    <source>
        <dbReference type="Google" id="ProtNLM"/>
    </source>
</evidence>
<name>A0ABX8CVX6_9NOCA</name>
<protein>
    <recommendedName>
        <fullName evidence="3">GNAT family N-acetyltransferase</fullName>
    </recommendedName>
</protein>
<dbReference type="Proteomes" id="UP000683310">
    <property type="component" value="Chromosome"/>
</dbReference>